<evidence type="ECO:0000259" key="10">
    <source>
        <dbReference type="PROSITE" id="PS50893"/>
    </source>
</evidence>
<keyword evidence="3 9" id="KW-0812">Transmembrane</keyword>
<dbReference type="PROSITE" id="PS50929">
    <property type="entry name" value="ABC_TM1F"/>
    <property type="match status" value="2"/>
</dbReference>
<dbReference type="PROSITE" id="PS00211">
    <property type="entry name" value="ABC_TRANSPORTER_1"/>
    <property type="match status" value="1"/>
</dbReference>
<dbReference type="GO" id="GO:0016020">
    <property type="term" value="C:membrane"/>
    <property type="evidence" value="ECO:0007669"/>
    <property type="project" value="UniProtKB-SubCell"/>
</dbReference>
<feature type="domain" description="ABC transmembrane type-1" evidence="11">
    <location>
        <begin position="739"/>
        <end position="964"/>
    </location>
</feature>
<evidence type="ECO:0000256" key="9">
    <source>
        <dbReference type="SAM" id="Phobius"/>
    </source>
</evidence>
<dbReference type="InterPro" id="IPR017871">
    <property type="entry name" value="ABC_transporter-like_CS"/>
</dbReference>
<dbReference type="Pfam" id="PF00005">
    <property type="entry name" value="ABC_tran"/>
    <property type="match status" value="2"/>
</dbReference>
<evidence type="ECO:0000256" key="7">
    <source>
        <dbReference type="ARBA" id="ARBA00022989"/>
    </source>
</evidence>
<protein>
    <submittedName>
        <fullName evidence="12">Uncharacterized protein</fullName>
    </submittedName>
</protein>
<dbReference type="Proteomes" id="UP001168821">
    <property type="component" value="Unassembled WGS sequence"/>
</dbReference>
<keyword evidence="7 9" id="KW-1133">Transmembrane helix</keyword>
<feature type="transmembrane region" description="Helical" evidence="9">
    <location>
        <begin position="835"/>
        <end position="853"/>
    </location>
</feature>
<evidence type="ECO:0000256" key="1">
    <source>
        <dbReference type="ARBA" id="ARBA00004141"/>
    </source>
</evidence>
<feature type="transmembrane region" description="Helical" evidence="9">
    <location>
        <begin position="739"/>
        <end position="761"/>
    </location>
</feature>
<dbReference type="EMBL" id="JALNTZ010000003">
    <property type="protein sequence ID" value="KAJ3659600.1"/>
    <property type="molecule type" value="Genomic_DNA"/>
</dbReference>
<dbReference type="CDD" id="cd18580">
    <property type="entry name" value="ABC_6TM_ABCC_D2"/>
    <property type="match status" value="1"/>
</dbReference>
<dbReference type="InterPro" id="IPR050173">
    <property type="entry name" value="ABC_transporter_C-like"/>
</dbReference>
<dbReference type="InterPro" id="IPR036640">
    <property type="entry name" value="ABC1_TM_sf"/>
</dbReference>
<dbReference type="InterPro" id="IPR011527">
    <property type="entry name" value="ABC1_TM_dom"/>
</dbReference>
<keyword evidence="8 9" id="KW-0472">Membrane</keyword>
<feature type="transmembrane region" description="Helical" evidence="9">
    <location>
        <begin position="202"/>
        <end position="225"/>
    </location>
</feature>
<evidence type="ECO:0000313" key="13">
    <source>
        <dbReference type="Proteomes" id="UP001168821"/>
    </source>
</evidence>
<evidence type="ECO:0000313" key="12">
    <source>
        <dbReference type="EMBL" id="KAJ3659600.1"/>
    </source>
</evidence>
<feature type="transmembrane region" description="Helical" evidence="9">
    <location>
        <begin position="303"/>
        <end position="333"/>
    </location>
</feature>
<feature type="transmembrane region" description="Helical" evidence="9">
    <location>
        <begin position="231"/>
        <end position="253"/>
    </location>
</feature>
<evidence type="ECO:0000256" key="3">
    <source>
        <dbReference type="ARBA" id="ARBA00022692"/>
    </source>
</evidence>
<dbReference type="PROSITE" id="PS50893">
    <property type="entry name" value="ABC_TRANSPORTER_2"/>
    <property type="match status" value="2"/>
</dbReference>
<feature type="domain" description="ABC transmembrane type-1" evidence="11">
    <location>
        <begin position="95"/>
        <end position="365"/>
    </location>
</feature>
<feature type="transmembrane region" description="Helical" evidence="9">
    <location>
        <begin position="345"/>
        <end position="368"/>
    </location>
</feature>
<dbReference type="GO" id="GO:0140359">
    <property type="term" value="F:ABC-type transporter activity"/>
    <property type="evidence" value="ECO:0007669"/>
    <property type="project" value="InterPro"/>
</dbReference>
<organism evidence="12 13">
    <name type="scientific">Zophobas morio</name>
    <dbReference type="NCBI Taxonomy" id="2755281"/>
    <lineage>
        <taxon>Eukaryota</taxon>
        <taxon>Metazoa</taxon>
        <taxon>Ecdysozoa</taxon>
        <taxon>Arthropoda</taxon>
        <taxon>Hexapoda</taxon>
        <taxon>Insecta</taxon>
        <taxon>Pterygota</taxon>
        <taxon>Neoptera</taxon>
        <taxon>Endopterygota</taxon>
        <taxon>Coleoptera</taxon>
        <taxon>Polyphaga</taxon>
        <taxon>Cucujiformia</taxon>
        <taxon>Tenebrionidae</taxon>
        <taxon>Zophobas</taxon>
    </lineage>
</organism>
<feature type="domain" description="ABC transporter" evidence="10">
    <location>
        <begin position="404"/>
        <end position="623"/>
    </location>
</feature>
<evidence type="ECO:0000259" key="11">
    <source>
        <dbReference type="PROSITE" id="PS50929"/>
    </source>
</evidence>
<dbReference type="InterPro" id="IPR044726">
    <property type="entry name" value="ABCC_6TM_D2"/>
</dbReference>
<dbReference type="SUPFAM" id="SSF52540">
    <property type="entry name" value="P-loop containing nucleoside triphosphate hydrolases"/>
    <property type="match status" value="2"/>
</dbReference>
<dbReference type="GO" id="GO:0005524">
    <property type="term" value="F:ATP binding"/>
    <property type="evidence" value="ECO:0007669"/>
    <property type="project" value="UniProtKB-KW"/>
</dbReference>
<dbReference type="PANTHER" id="PTHR24223">
    <property type="entry name" value="ATP-BINDING CASSETTE SUB-FAMILY C"/>
    <property type="match status" value="1"/>
</dbReference>
<dbReference type="CDD" id="cd03244">
    <property type="entry name" value="ABCC_MRP_domain2"/>
    <property type="match status" value="1"/>
</dbReference>
<evidence type="ECO:0000256" key="8">
    <source>
        <dbReference type="ARBA" id="ARBA00023136"/>
    </source>
</evidence>
<reference evidence="12" key="1">
    <citation type="journal article" date="2023" name="G3 (Bethesda)">
        <title>Whole genome assemblies of Zophobas morio and Tenebrio molitor.</title>
        <authorList>
            <person name="Kaur S."/>
            <person name="Stinson S.A."/>
            <person name="diCenzo G.C."/>
        </authorList>
    </citation>
    <scope>NUCLEOTIDE SEQUENCE</scope>
    <source>
        <strain evidence="12">QUZm001</strain>
    </source>
</reference>
<dbReference type="AlphaFoldDB" id="A0AA38MJD4"/>
<keyword evidence="13" id="KW-1185">Reference proteome</keyword>
<keyword evidence="6" id="KW-0067">ATP-binding</keyword>
<dbReference type="Gene3D" id="3.40.50.300">
    <property type="entry name" value="P-loop containing nucleotide triphosphate hydrolases"/>
    <property type="match status" value="2"/>
</dbReference>
<evidence type="ECO:0000256" key="6">
    <source>
        <dbReference type="ARBA" id="ARBA00022840"/>
    </source>
</evidence>
<feature type="transmembrane region" description="Helical" evidence="9">
    <location>
        <begin position="946"/>
        <end position="968"/>
    </location>
</feature>
<dbReference type="CDD" id="cd18579">
    <property type="entry name" value="ABC_6TM_ABCC_D1"/>
    <property type="match status" value="1"/>
</dbReference>
<feature type="transmembrane region" description="Helical" evidence="9">
    <location>
        <begin position="918"/>
        <end position="940"/>
    </location>
</feature>
<dbReference type="InterPro" id="IPR027417">
    <property type="entry name" value="P-loop_NTPase"/>
</dbReference>
<dbReference type="InterPro" id="IPR044746">
    <property type="entry name" value="ABCC_6TM_D1"/>
</dbReference>
<comment type="subcellular location">
    <subcellularLocation>
        <location evidence="1">Membrane</location>
        <topology evidence="1">Multi-pass membrane protein</topology>
    </subcellularLocation>
</comment>
<gene>
    <name evidence="12" type="ORF">Zmor_011282</name>
</gene>
<dbReference type="FunFam" id="3.40.50.300:FF:000973">
    <property type="entry name" value="Multidrug resistance-associated protein 4"/>
    <property type="match status" value="1"/>
</dbReference>
<dbReference type="GO" id="GO:0016887">
    <property type="term" value="F:ATP hydrolysis activity"/>
    <property type="evidence" value="ECO:0007669"/>
    <property type="project" value="InterPro"/>
</dbReference>
<accession>A0AA38MJD4</accession>
<feature type="transmembrane region" description="Helical" evidence="9">
    <location>
        <begin position="128"/>
        <end position="144"/>
    </location>
</feature>
<dbReference type="CDD" id="cd03250">
    <property type="entry name" value="ABCC_MRP_domain1"/>
    <property type="match status" value="1"/>
</dbReference>
<keyword evidence="5" id="KW-0547">Nucleotide-binding</keyword>
<evidence type="ECO:0000256" key="5">
    <source>
        <dbReference type="ARBA" id="ARBA00022741"/>
    </source>
</evidence>
<keyword evidence="2" id="KW-0813">Transport</keyword>
<dbReference type="FunFam" id="3.40.50.300:FF:000163">
    <property type="entry name" value="Multidrug resistance-associated protein member 4"/>
    <property type="match status" value="1"/>
</dbReference>
<feature type="domain" description="ABC transporter" evidence="10">
    <location>
        <begin position="1009"/>
        <end position="1236"/>
    </location>
</feature>
<feature type="transmembrane region" description="Helical" evidence="9">
    <location>
        <begin position="680"/>
        <end position="697"/>
    </location>
</feature>
<comment type="caution">
    <text evidence="12">The sequence shown here is derived from an EMBL/GenBank/DDBJ whole genome shotgun (WGS) entry which is preliminary data.</text>
</comment>
<name>A0AA38MJD4_9CUCU</name>
<dbReference type="Pfam" id="PF00664">
    <property type="entry name" value="ABC_membrane"/>
    <property type="match status" value="2"/>
</dbReference>
<keyword evidence="4" id="KW-0677">Repeat</keyword>
<dbReference type="PANTHER" id="PTHR24223:SF448">
    <property type="entry name" value="FI20146P1-RELATED"/>
    <property type="match status" value="1"/>
</dbReference>
<dbReference type="InterPro" id="IPR003593">
    <property type="entry name" value="AAA+_ATPase"/>
</dbReference>
<dbReference type="InterPro" id="IPR003439">
    <property type="entry name" value="ABC_transporter-like_ATP-bd"/>
</dbReference>
<dbReference type="SUPFAM" id="SSF90123">
    <property type="entry name" value="ABC transporter transmembrane region"/>
    <property type="match status" value="2"/>
</dbReference>
<evidence type="ECO:0000256" key="4">
    <source>
        <dbReference type="ARBA" id="ARBA00022737"/>
    </source>
</evidence>
<feature type="transmembrane region" description="Helical" evidence="9">
    <location>
        <begin position="811"/>
        <end position="829"/>
    </location>
</feature>
<evidence type="ECO:0000256" key="2">
    <source>
        <dbReference type="ARBA" id="ARBA00022448"/>
    </source>
</evidence>
<sequence>MDIGGKKGRRRSNPKKDASIFSKITFWYTVDLFRKGFKRELEEDDLYEVLPEFESCSLGDRIEHEWNQQKHRSNAMFVVLLKMFGPYYCILSLNMFFHIIFHVVQPMIVSKLVFLYAPSRKEVNKTNIYLYSALLILLLVTDVVCRENFFFLTENLIIKIRTAFCTLVYRKLLKLPGSRLRHVFFGNITNLITRDINAFDQFFINFSYGWSGFVIIIITCCNMYQNIGFPTIIVMSVAGLLISAQVLAGVWIVSLKQASCKKTDKRIAILQEVLSNMRSTKFYVWEKYVDDKLTTLRKKETNLYLKVVIVLFSSVVSGIAASNITFCLVLMMYNWFAQQLSAETIYFITGAFINLCFSFSVAAPYSMFNGAQVIAAVKRMQTLVQQLETHNESPKIFETLNPKIELKNVTVAVENRVIFDDVSFDTDKGLTLVTGAATSGKSILLMTLLKEIEISKGELIVEGRMSYAPQEPWLFPSTIKQNIIFGSEYNPKRYRDVIKACDLQYDFDLLEDGDSTVVADRGINLSKGQQSRINIARAIYKNSDIYLLDDCLSSLDPLVARFIFTTCILKFLRNKIVFLVSHNTNLMPYATKVLKLSNGCVESNENTCIQKVDDLEQISISKGKICYNNNEPGNGDYGISDEKTLLAAETAKRVYGENKNTGSVSFQIYKQFVNLGGGKFLLIIFGFFLLTQLSLSVKENLVRDWANLEDEILETNNSSASSSHYVTLLQERNVLKFKFVLAVTVLCATTMIRATTLFVFCRSVSIKLHNKMLKNILNASMRFFDTTFIGNMVNRFSKDLANIDENIPIPIHHLTAIIFESAGNLVIIASTNVRLLIPIFLLFISFALLRYIYVKTGRPLKRLDASTKSPLVGYLNATLEGLVSVKVFQAEKVLKEEFEKYHNVYNSASFLHAACLKAFVFASDLCVSIFVTIVVFQFAIFNEGVLPADFGLAVSQAFIMGTTLYFGLYKGVEIETQMTSVERAIEYTTVKNEPKTGLEIKDWPKRADVEYENVSLSVDNSKTCVLRNINFSIKSPGKIGIVGRTGAGKSSIISALFRLYEFDGKIVIDGIDIKTLSLSFLRTRISVIPQDPILFDSSLRDNIDPGQKHTDEVIWNVLETVKLKESLETLNVNIKEMNLTCGQKQLICLARVLVSNNKILVLDEMIENVDFETENLISNVINKHFSSCTVIKIAHKLKFVMDCDKVLVLDKGEIVEYDSPKSLLQDKTGLFYKMVHSTNLP</sequence>
<proteinExistence type="predicted"/>
<dbReference type="SMART" id="SM00382">
    <property type="entry name" value="AAA"/>
    <property type="match status" value="2"/>
</dbReference>
<feature type="transmembrane region" description="Helical" evidence="9">
    <location>
        <begin position="75"/>
        <end position="93"/>
    </location>
</feature>
<dbReference type="Gene3D" id="1.20.1560.10">
    <property type="entry name" value="ABC transporter type 1, transmembrane domain"/>
    <property type="match status" value="2"/>
</dbReference>